<dbReference type="InterPro" id="IPR002818">
    <property type="entry name" value="DJ-1/PfpI"/>
</dbReference>
<keyword evidence="2" id="KW-0804">Transcription</keyword>
<evidence type="ECO:0000313" key="5">
    <source>
        <dbReference type="Proteomes" id="UP001186452"/>
    </source>
</evidence>
<reference evidence="4 5" key="1">
    <citation type="submission" date="2023-10" db="EMBL/GenBank/DDBJ databases">
        <title>Marine bacteria isolated from horseshoe crab.</title>
        <authorList>
            <person name="Cheng T.H."/>
        </authorList>
    </citation>
    <scope>NUCLEOTIDE SEQUENCE [LARGE SCALE GENOMIC DNA]</scope>
    <source>
        <strain evidence="4 5">HSC6</strain>
    </source>
</reference>
<dbReference type="Gene3D" id="3.40.50.880">
    <property type="match status" value="1"/>
</dbReference>
<dbReference type="Pfam" id="PF12833">
    <property type="entry name" value="HTH_18"/>
    <property type="match status" value="1"/>
</dbReference>
<comment type="caution">
    <text evidence="4">The sequence shown here is derived from an EMBL/GenBank/DDBJ whole genome shotgun (WGS) entry which is preliminary data.</text>
</comment>
<dbReference type="CDD" id="cd03137">
    <property type="entry name" value="GATase1_AraC_1"/>
    <property type="match status" value="1"/>
</dbReference>
<dbReference type="SMART" id="SM00342">
    <property type="entry name" value="HTH_ARAC"/>
    <property type="match status" value="1"/>
</dbReference>
<dbReference type="Pfam" id="PF01965">
    <property type="entry name" value="DJ-1_PfpI"/>
    <property type="match status" value="1"/>
</dbReference>
<keyword evidence="5" id="KW-1185">Reference proteome</keyword>
<sequence>MAKSTEIYFLLSPDTHLLDLAGPCQAFHEAKNYGLDLTLHYIGAKRSLLSYQGLGLSGIAPLPVSIPEKAIIVVCASKYSDAIDCNDTVQWLKVVPRPCTKIVGICTGTFLLGSAGWLDGRSCTTHHQLTAQLAARFPEANVLHDRIYVHDGQVFTSAGVTAGIDLALQLIENLSSPAYAMDIARELVVNRRRMSNDPQLSKQISYRSHISPLVHSIQDYLQLHSDEKLLLNDIANIFRVSVRHMQREFKSATGITVRQYLVEIRLEDAKGFLEQGYTIESAAYKAGFPQAKALRSAWKKKHQSLPRQL</sequence>
<dbReference type="Gene3D" id="1.10.10.60">
    <property type="entry name" value="Homeodomain-like"/>
    <property type="match status" value="1"/>
</dbReference>
<name>A0ABU3ZI04_9GAMM</name>
<gene>
    <name evidence="4" type="ORF">R2X38_11955</name>
</gene>
<evidence type="ECO:0000259" key="3">
    <source>
        <dbReference type="PROSITE" id="PS01124"/>
    </source>
</evidence>
<dbReference type="EMBL" id="JAWJZI010000004">
    <property type="protein sequence ID" value="MDV5169705.1"/>
    <property type="molecule type" value="Genomic_DNA"/>
</dbReference>
<evidence type="ECO:0000256" key="1">
    <source>
        <dbReference type="ARBA" id="ARBA00023015"/>
    </source>
</evidence>
<dbReference type="SUPFAM" id="SSF46689">
    <property type="entry name" value="Homeodomain-like"/>
    <property type="match status" value="1"/>
</dbReference>
<dbReference type="PANTHER" id="PTHR43130:SF3">
    <property type="entry name" value="HTH-TYPE TRANSCRIPTIONAL REGULATOR RV1931C"/>
    <property type="match status" value="1"/>
</dbReference>
<feature type="domain" description="HTH araC/xylS-type" evidence="3">
    <location>
        <begin position="215"/>
        <end position="309"/>
    </location>
</feature>
<proteinExistence type="predicted"/>
<dbReference type="InterPro" id="IPR009057">
    <property type="entry name" value="Homeodomain-like_sf"/>
</dbReference>
<dbReference type="InterPro" id="IPR052158">
    <property type="entry name" value="INH-QAR"/>
</dbReference>
<dbReference type="SUPFAM" id="SSF52317">
    <property type="entry name" value="Class I glutamine amidotransferase-like"/>
    <property type="match status" value="1"/>
</dbReference>
<dbReference type="RefSeq" id="WP_317522464.1">
    <property type="nucleotide sequence ID" value="NZ_JAWJZI010000004.1"/>
</dbReference>
<dbReference type="Proteomes" id="UP001186452">
    <property type="component" value="Unassembled WGS sequence"/>
</dbReference>
<organism evidence="4 5">
    <name type="scientific">Photobacterium rosenbergii</name>
    <dbReference type="NCBI Taxonomy" id="294936"/>
    <lineage>
        <taxon>Bacteria</taxon>
        <taxon>Pseudomonadati</taxon>
        <taxon>Pseudomonadota</taxon>
        <taxon>Gammaproteobacteria</taxon>
        <taxon>Vibrionales</taxon>
        <taxon>Vibrionaceae</taxon>
        <taxon>Photobacterium</taxon>
    </lineage>
</organism>
<evidence type="ECO:0000313" key="4">
    <source>
        <dbReference type="EMBL" id="MDV5169705.1"/>
    </source>
</evidence>
<dbReference type="InterPro" id="IPR018060">
    <property type="entry name" value="HTH_AraC"/>
</dbReference>
<accession>A0ABU3ZI04</accession>
<evidence type="ECO:0000256" key="2">
    <source>
        <dbReference type="ARBA" id="ARBA00023163"/>
    </source>
</evidence>
<dbReference type="InterPro" id="IPR029062">
    <property type="entry name" value="Class_I_gatase-like"/>
</dbReference>
<dbReference type="PANTHER" id="PTHR43130">
    <property type="entry name" value="ARAC-FAMILY TRANSCRIPTIONAL REGULATOR"/>
    <property type="match status" value="1"/>
</dbReference>
<keyword evidence="1" id="KW-0805">Transcription regulation</keyword>
<dbReference type="PROSITE" id="PS01124">
    <property type="entry name" value="HTH_ARAC_FAMILY_2"/>
    <property type="match status" value="1"/>
</dbReference>
<protein>
    <submittedName>
        <fullName evidence="4">Helix-turn-helix domain-containing protein</fullName>
    </submittedName>
</protein>